<dbReference type="SUPFAM" id="SSF103473">
    <property type="entry name" value="MFS general substrate transporter"/>
    <property type="match status" value="1"/>
</dbReference>
<evidence type="ECO:0000256" key="7">
    <source>
        <dbReference type="SAM" id="Phobius"/>
    </source>
</evidence>
<dbReference type="InterPro" id="IPR020846">
    <property type="entry name" value="MFS_dom"/>
</dbReference>
<dbReference type="PROSITE" id="PS50850">
    <property type="entry name" value="MFS"/>
    <property type="match status" value="1"/>
</dbReference>
<feature type="transmembrane region" description="Helical" evidence="7">
    <location>
        <begin position="237"/>
        <end position="258"/>
    </location>
</feature>
<comment type="subcellular location">
    <subcellularLocation>
        <location evidence="1">Cell membrane</location>
        <topology evidence="1">Multi-pass membrane protein</topology>
    </subcellularLocation>
</comment>
<gene>
    <name evidence="9" type="ORF">FCL54_18925</name>
</gene>
<keyword evidence="2" id="KW-0813">Transport</keyword>
<evidence type="ECO:0000259" key="8">
    <source>
        <dbReference type="PROSITE" id="PS50850"/>
    </source>
</evidence>
<protein>
    <submittedName>
        <fullName evidence="9">MFS transporter</fullName>
    </submittedName>
</protein>
<feature type="transmembrane region" description="Helical" evidence="7">
    <location>
        <begin position="195"/>
        <end position="217"/>
    </location>
</feature>
<dbReference type="Pfam" id="PF07690">
    <property type="entry name" value="MFS_1"/>
    <property type="match status" value="1"/>
</dbReference>
<proteinExistence type="predicted"/>
<feature type="transmembrane region" description="Helical" evidence="7">
    <location>
        <begin position="270"/>
        <end position="288"/>
    </location>
</feature>
<dbReference type="InterPro" id="IPR036259">
    <property type="entry name" value="MFS_trans_sf"/>
</dbReference>
<keyword evidence="10" id="KW-1185">Reference proteome</keyword>
<dbReference type="Gene3D" id="1.20.1250.20">
    <property type="entry name" value="MFS general substrate transporter like domains"/>
    <property type="match status" value="2"/>
</dbReference>
<dbReference type="Proteomes" id="UP000308230">
    <property type="component" value="Unassembled WGS sequence"/>
</dbReference>
<evidence type="ECO:0000256" key="4">
    <source>
        <dbReference type="ARBA" id="ARBA00022692"/>
    </source>
</evidence>
<dbReference type="InterPro" id="IPR024989">
    <property type="entry name" value="MFS_assoc_dom"/>
</dbReference>
<feature type="transmembrane region" description="Helical" evidence="7">
    <location>
        <begin position="132"/>
        <end position="149"/>
    </location>
</feature>
<evidence type="ECO:0000256" key="3">
    <source>
        <dbReference type="ARBA" id="ARBA00022475"/>
    </source>
</evidence>
<dbReference type="Pfam" id="PF12832">
    <property type="entry name" value="MFS_1_like"/>
    <property type="match status" value="1"/>
</dbReference>
<dbReference type="GO" id="GO:0005886">
    <property type="term" value="C:plasma membrane"/>
    <property type="evidence" value="ECO:0007669"/>
    <property type="project" value="UniProtKB-SubCell"/>
</dbReference>
<dbReference type="InterPro" id="IPR011701">
    <property type="entry name" value="MFS"/>
</dbReference>
<feature type="transmembrane region" description="Helical" evidence="7">
    <location>
        <begin position="44"/>
        <end position="61"/>
    </location>
</feature>
<organism evidence="9 10">
    <name type="scientific">Exobacillus caeni</name>
    <dbReference type="NCBI Taxonomy" id="2574798"/>
    <lineage>
        <taxon>Bacteria</taxon>
        <taxon>Bacillati</taxon>
        <taxon>Bacillota</taxon>
        <taxon>Bacilli</taxon>
        <taxon>Bacillales</taxon>
        <taxon>Guptibacillaceae</taxon>
        <taxon>Exobacillus</taxon>
    </lineage>
</organism>
<feature type="transmembrane region" description="Helical" evidence="7">
    <location>
        <begin position="294"/>
        <end position="317"/>
    </location>
</feature>
<feature type="transmembrane region" description="Helical" evidence="7">
    <location>
        <begin position="98"/>
        <end position="120"/>
    </location>
</feature>
<evidence type="ECO:0000256" key="2">
    <source>
        <dbReference type="ARBA" id="ARBA00022448"/>
    </source>
</evidence>
<evidence type="ECO:0000313" key="9">
    <source>
        <dbReference type="EMBL" id="TLS35732.1"/>
    </source>
</evidence>
<sequence length="393" mass="43366">MNEMRYRFFVLVSIVFISGFSQGMLLPLLSILLEQAGVSSSLNGLNASALYIGILLASPFIEAPVRKFGYKPAISVGLLLVMFSMLFIPIWQAFWFWFILRMIVGIGDNLLHFATQLWITTTTPIEKRGRNIAIYGFAFGLGFAAGPMSTRLIEYSVMIPFMIAFAASLITWTLLLKIKNNWPENIDSSSSVRGVFRYFQVIKIAWVALLPSLGYGFLEASLHGNFPVYALRTGMDISAVSILLPSFVIGSLVFQMPLGMLSDRLGRKNILVFILAIGFVCFTAAIFAEASVPLLFGLFFVAGMAVGSLFSLSITYLADLLPAYLLPTGNILSGIFFGIGSIIGPYLGGYFIEWFGQGSLFYGISSMLLILFLSTLLYKEKSHSPVYQNQEAN</sequence>
<feature type="transmembrane region" description="Helical" evidence="7">
    <location>
        <begin position="7"/>
        <end position="32"/>
    </location>
</feature>
<feature type="transmembrane region" description="Helical" evidence="7">
    <location>
        <begin position="324"/>
        <end position="347"/>
    </location>
</feature>
<dbReference type="GO" id="GO:0022857">
    <property type="term" value="F:transmembrane transporter activity"/>
    <property type="evidence" value="ECO:0007669"/>
    <property type="project" value="InterPro"/>
</dbReference>
<evidence type="ECO:0000256" key="6">
    <source>
        <dbReference type="ARBA" id="ARBA00023136"/>
    </source>
</evidence>
<dbReference type="EMBL" id="SWLG01000017">
    <property type="protein sequence ID" value="TLS35732.1"/>
    <property type="molecule type" value="Genomic_DNA"/>
</dbReference>
<keyword evidence="3" id="KW-1003">Cell membrane</keyword>
<name>A0A5R9EWV0_9BACL</name>
<dbReference type="AlphaFoldDB" id="A0A5R9EWV0"/>
<feature type="domain" description="Major facilitator superfamily (MFS) profile" evidence="8">
    <location>
        <begin position="7"/>
        <end position="383"/>
    </location>
</feature>
<keyword evidence="4 7" id="KW-0812">Transmembrane</keyword>
<evidence type="ECO:0000313" key="10">
    <source>
        <dbReference type="Proteomes" id="UP000308230"/>
    </source>
</evidence>
<feature type="transmembrane region" description="Helical" evidence="7">
    <location>
        <begin position="73"/>
        <end position="92"/>
    </location>
</feature>
<reference evidence="9 10" key="1">
    <citation type="submission" date="2019-04" db="EMBL/GenBank/DDBJ databases">
        <title>Bacillus caeni sp. nov., a bacterium isolated from mangrove sediment.</title>
        <authorList>
            <person name="Huang H."/>
            <person name="Mo K."/>
            <person name="Hu Y."/>
        </authorList>
    </citation>
    <scope>NUCLEOTIDE SEQUENCE [LARGE SCALE GENOMIC DNA]</scope>
    <source>
        <strain evidence="9 10">HB172195</strain>
    </source>
</reference>
<keyword evidence="6 7" id="KW-0472">Membrane</keyword>
<comment type="caution">
    <text evidence="9">The sequence shown here is derived from an EMBL/GenBank/DDBJ whole genome shotgun (WGS) entry which is preliminary data.</text>
</comment>
<dbReference type="PANTHER" id="PTHR23521:SF2">
    <property type="entry name" value="TRANSPORTER MFS SUPERFAMILY"/>
    <property type="match status" value="1"/>
</dbReference>
<feature type="transmembrane region" description="Helical" evidence="7">
    <location>
        <begin position="359"/>
        <end position="378"/>
    </location>
</feature>
<accession>A0A5R9EWV0</accession>
<dbReference type="OrthoDB" id="478565at2"/>
<keyword evidence="5 7" id="KW-1133">Transmembrane helix</keyword>
<feature type="transmembrane region" description="Helical" evidence="7">
    <location>
        <begin position="155"/>
        <end position="175"/>
    </location>
</feature>
<dbReference type="PANTHER" id="PTHR23521">
    <property type="entry name" value="TRANSPORTER MFS SUPERFAMILY"/>
    <property type="match status" value="1"/>
</dbReference>
<dbReference type="InterPro" id="IPR047200">
    <property type="entry name" value="MFS_YcaD-like"/>
</dbReference>
<evidence type="ECO:0000256" key="1">
    <source>
        <dbReference type="ARBA" id="ARBA00004651"/>
    </source>
</evidence>
<evidence type="ECO:0000256" key="5">
    <source>
        <dbReference type="ARBA" id="ARBA00022989"/>
    </source>
</evidence>
<dbReference type="CDD" id="cd17477">
    <property type="entry name" value="MFS_YcaD_like"/>
    <property type="match status" value="1"/>
</dbReference>